<sequence>MNHQELREAIFARKPRYNEKFKPLMERISTKGDVTGKGDFSTFGAFYQTFMYAYIIGLRLGKKTPLTGDDKKCDFADISHWKPTPIRDFILITLLNRTELFDSFSWKWISLENSSEESVGNFVTLLIREMEAFANTGLIYLQEKWDNEKILFSSPFVFVDILQDLPYNNKQSLVNQSEDTAE</sequence>
<evidence type="ECO:0000313" key="1">
    <source>
        <dbReference type="EMBL" id="KGF29881.1"/>
    </source>
</evidence>
<dbReference type="EMBL" id="JRNJ01000025">
    <property type="protein sequence ID" value="KGF29881.1"/>
    <property type="molecule type" value="Genomic_DNA"/>
</dbReference>
<dbReference type="Proteomes" id="UP000029533">
    <property type="component" value="Unassembled WGS sequence"/>
</dbReference>
<organism evidence="1 2">
    <name type="scientific">Prevotella histicola JCM 15637 = DNF00424</name>
    <dbReference type="NCBI Taxonomy" id="1236504"/>
    <lineage>
        <taxon>Bacteria</taxon>
        <taxon>Pseudomonadati</taxon>
        <taxon>Bacteroidota</taxon>
        <taxon>Bacteroidia</taxon>
        <taxon>Bacteroidales</taxon>
        <taxon>Prevotellaceae</taxon>
        <taxon>Prevotella</taxon>
    </lineage>
</organism>
<protein>
    <submittedName>
        <fullName evidence="1">Uncharacterized protein</fullName>
    </submittedName>
</protein>
<dbReference type="AlphaFoldDB" id="A0AAW3FGX0"/>
<evidence type="ECO:0000313" key="2">
    <source>
        <dbReference type="Proteomes" id="UP000029533"/>
    </source>
</evidence>
<accession>A0AAW3FGX0</accession>
<proteinExistence type="predicted"/>
<gene>
    <name evidence="1" type="ORF">HMPREF2132_02185</name>
</gene>
<dbReference type="RefSeq" id="WP_036868686.1">
    <property type="nucleotide sequence ID" value="NZ_JRNJ01000025.1"/>
</dbReference>
<reference evidence="1 2" key="1">
    <citation type="submission" date="2014-07" db="EMBL/GenBank/DDBJ databases">
        <authorList>
            <person name="McCorrison J."/>
            <person name="Sanka R."/>
            <person name="Torralba M."/>
            <person name="Gillis M."/>
            <person name="Haft D.H."/>
            <person name="Methe B."/>
            <person name="Sutton G."/>
            <person name="Nelson K.E."/>
        </authorList>
    </citation>
    <scope>NUCLEOTIDE SEQUENCE [LARGE SCALE GENOMIC DNA]</scope>
    <source>
        <strain evidence="1 2">DNF00424</strain>
    </source>
</reference>
<name>A0AAW3FGX0_9BACT</name>
<comment type="caution">
    <text evidence="1">The sequence shown here is derived from an EMBL/GenBank/DDBJ whole genome shotgun (WGS) entry which is preliminary data.</text>
</comment>